<organism evidence="3 4">
    <name type="scientific">Amycolatopsis pigmentata</name>
    <dbReference type="NCBI Taxonomy" id="450801"/>
    <lineage>
        <taxon>Bacteria</taxon>
        <taxon>Bacillati</taxon>
        <taxon>Actinomycetota</taxon>
        <taxon>Actinomycetes</taxon>
        <taxon>Pseudonocardiales</taxon>
        <taxon>Pseudonocardiaceae</taxon>
        <taxon>Amycolatopsis</taxon>
    </lineage>
</organism>
<evidence type="ECO:0008006" key="5">
    <source>
        <dbReference type="Google" id="ProtNLM"/>
    </source>
</evidence>
<comment type="caution">
    <text evidence="3">The sequence shown here is derived from an EMBL/GenBank/DDBJ whole genome shotgun (WGS) entry which is preliminary data.</text>
</comment>
<proteinExistence type="predicted"/>
<evidence type="ECO:0000256" key="1">
    <source>
        <dbReference type="SAM" id="MobiDB-lite"/>
    </source>
</evidence>
<feature type="region of interest" description="Disordered" evidence="1">
    <location>
        <begin position="333"/>
        <end position="365"/>
    </location>
</feature>
<evidence type="ECO:0000256" key="2">
    <source>
        <dbReference type="SAM" id="Phobius"/>
    </source>
</evidence>
<keyword evidence="2" id="KW-1133">Transmembrane helix</keyword>
<feature type="compositionally biased region" description="Basic and acidic residues" evidence="1">
    <location>
        <begin position="338"/>
        <end position="365"/>
    </location>
</feature>
<gene>
    <name evidence="3" type="ORF">ACFSXZ_06520</name>
</gene>
<keyword evidence="4" id="KW-1185">Reference proteome</keyword>
<sequence length="365" mass="39444">MTVTMGLIADPGLPSELTRDLAGELPEALKSNLGEGDWEVSFRCEALSLDDHGHIPLGEIAERERRRDHWDLVVCVTDLPRCAGGSAVVADISTTHRAALASLPALAGLSVRRRLLDAVVRLAAELRQEASPSPRMRRRGLIAPVKMTGNAGKDVDASLVLVGPRGWARLLFGMVRDNRPWRMVPSLSRALAASAASAAFGVFYSSIWAMADFLSAGRLALITFFAIAAMVVWLIAYNDLWERATGRTPRAQAVLYNAATVGTVFLGVACIYAVLLVVTTLAALAVISAPYLAKSLGHTADFGNYLKLAWLSASLGTVAGALGSSFESEEAVQQATYSRRERERRARTREAEQREQEEAARDRDG</sequence>
<feature type="transmembrane region" description="Helical" evidence="2">
    <location>
        <begin position="258"/>
        <end position="288"/>
    </location>
</feature>
<name>A0ABW5FP43_9PSEU</name>
<protein>
    <recommendedName>
        <fullName evidence="5">5,10-methylene-tetrahydrofolate dehydrogenase</fullName>
    </recommendedName>
</protein>
<accession>A0ABW5FP43</accession>
<dbReference type="EMBL" id="JBHUKR010000004">
    <property type="protein sequence ID" value="MFD2415975.1"/>
    <property type="molecule type" value="Genomic_DNA"/>
</dbReference>
<keyword evidence="2" id="KW-0472">Membrane</keyword>
<keyword evidence="2" id="KW-0812">Transmembrane</keyword>
<dbReference type="Proteomes" id="UP001597417">
    <property type="component" value="Unassembled WGS sequence"/>
</dbReference>
<feature type="transmembrane region" description="Helical" evidence="2">
    <location>
        <begin position="190"/>
        <end position="211"/>
    </location>
</feature>
<reference evidence="4" key="1">
    <citation type="journal article" date="2019" name="Int. J. Syst. Evol. Microbiol.">
        <title>The Global Catalogue of Microorganisms (GCM) 10K type strain sequencing project: providing services to taxonomists for standard genome sequencing and annotation.</title>
        <authorList>
            <consortium name="The Broad Institute Genomics Platform"/>
            <consortium name="The Broad Institute Genome Sequencing Center for Infectious Disease"/>
            <person name="Wu L."/>
            <person name="Ma J."/>
        </authorList>
    </citation>
    <scope>NUCLEOTIDE SEQUENCE [LARGE SCALE GENOMIC DNA]</scope>
    <source>
        <strain evidence="4">CGMCC 4.7645</strain>
    </source>
</reference>
<evidence type="ECO:0000313" key="4">
    <source>
        <dbReference type="Proteomes" id="UP001597417"/>
    </source>
</evidence>
<evidence type="ECO:0000313" key="3">
    <source>
        <dbReference type="EMBL" id="MFD2415975.1"/>
    </source>
</evidence>
<feature type="transmembrane region" description="Helical" evidence="2">
    <location>
        <begin position="217"/>
        <end position="237"/>
    </location>
</feature>
<dbReference type="RefSeq" id="WP_378262266.1">
    <property type="nucleotide sequence ID" value="NZ_JBHUKR010000004.1"/>
</dbReference>